<accession>A0A8C2IS32</accession>
<evidence type="ECO:0000256" key="5">
    <source>
        <dbReference type="ARBA" id="ARBA00023125"/>
    </source>
</evidence>
<evidence type="ECO:0000259" key="8">
    <source>
        <dbReference type="Pfam" id="PF13359"/>
    </source>
</evidence>
<feature type="domain" description="THAP-type" evidence="7">
    <location>
        <begin position="16"/>
        <end position="88"/>
    </location>
</feature>
<evidence type="ECO:0000313" key="11">
    <source>
        <dbReference type="Proteomes" id="UP000694701"/>
    </source>
</evidence>
<dbReference type="GO" id="GO:0008270">
    <property type="term" value="F:zinc ion binding"/>
    <property type="evidence" value="ECO:0007669"/>
    <property type="project" value="UniProtKB-KW"/>
</dbReference>
<dbReference type="GO" id="GO:0003677">
    <property type="term" value="F:DNA binding"/>
    <property type="evidence" value="ECO:0007669"/>
    <property type="project" value="UniProtKB-KW"/>
</dbReference>
<keyword evidence="4" id="KW-0862">Zinc</keyword>
<dbReference type="PANTHER" id="PTHR23080">
    <property type="entry name" value="THAP DOMAIN PROTEIN"/>
    <property type="match status" value="1"/>
</dbReference>
<dbReference type="PANTHER" id="PTHR23080:SF63">
    <property type="entry name" value="TICK TRANSPOSON"/>
    <property type="match status" value="1"/>
</dbReference>
<proteinExistence type="predicted"/>
<dbReference type="Pfam" id="PF13613">
    <property type="entry name" value="HTH_Tnp_4"/>
    <property type="match status" value="1"/>
</dbReference>
<dbReference type="Ensembl" id="ENSCCRT00020091029.1">
    <property type="protein sequence ID" value="ENSCCRP00020083173.1"/>
    <property type="gene ID" value="ENSCCRG00020038382.1"/>
</dbReference>
<evidence type="ECO:0000256" key="4">
    <source>
        <dbReference type="ARBA" id="ARBA00022833"/>
    </source>
</evidence>
<dbReference type="Proteomes" id="UP000694701">
    <property type="component" value="Unplaced"/>
</dbReference>
<feature type="domain" description="Transposase Helix-turn-helix" evidence="9">
    <location>
        <begin position="239"/>
        <end position="289"/>
    </location>
</feature>
<keyword evidence="5" id="KW-0238">DNA-binding</keyword>
<dbReference type="InterPro" id="IPR027806">
    <property type="entry name" value="HARBI1_dom"/>
</dbReference>
<keyword evidence="2" id="KW-0479">Metal-binding</keyword>
<keyword evidence="3" id="KW-0863">Zinc-finger</keyword>
<evidence type="ECO:0000256" key="1">
    <source>
        <dbReference type="ARBA" id="ARBA00001968"/>
    </source>
</evidence>
<dbReference type="Pfam" id="PF05485">
    <property type="entry name" value="THAP"/>
    <property type="match status" value="1"/>
</dbReference>
<organism evidence="10 11">
    <name type="scientific">Cyprinus carpio</name>
    <name type="common">Common carp</name>
    <dbReference type="NCBI Taxonomy" id="7962"/>
    <lineage>
        <taxon>Eukaryota</taxon>
        <taxon>Metazoa</taxon>
        <taxon>Chordata</taxon>
        <taxon>Craniata</taxon>
        <taxon>Vertebrata</taxon>
        <taxon>Euteleostomi</taxon>
        <taxon>Actinopterygii</taxon>
        <taxon>Neopterygii</taxon>
        <taxon>Teleostei</taxon>
        <taxon>Ostariophysi</taxon>
        <taxon>Cypriniformes</taxon>
        <taxon>Cyprinidae</taxon>
        <taxon>Cyprininae</taxon>
        <taxon>Cyprinus</taxon>
    </lineage>
</organism>
<feature type="compositionally biased region" description="Polar residues" evidence="6">
    <location>
        <begin position="122"/>
        <end position="147"/>
    </location>
</feature>
<evidence type="ECO:0000256" key="2">
    <source>
        <dbReference type="ARBA" id="ARBA00022723"/>
    </source>
</evidence>
<evidence type="ECO:0000256" key="6">
    <source>
        <dbReference type="SAM" id="MobiDB-lite"/>
    </source>
</evidence>
<reference evidence="10" key="1">
    <citation type="submission" date="2025-08" db="UniProtKB">
        <authorList>
            <consortium name="Ensembl"/>
        </authorList>
    </citation>
    <scope>IDENTIFICATION</scope>
</reference>
<feature type="region of interest" description="Disordered" evidence="6">
    <location>
        <begin position="95"/>
        <end position="147"/>
    </location>
</feature>
<protein>
    <recommendedName>
        <fullName evidence="12">THAP-type domain-containing protein</fullName>
    </recommendedName>
</protein>
<dbReference type="InterPro" id="IPR027805">
    <property type="entry name" value="Transposase_HTH_dom"/>
</dbReference>
<sequence length="496" mass="56176">TWNGCWCQMGWSEYRNPGVSFYAIPTVRKCEGKETEELSQRRRDLWLARINRLNFQPTPHSKVCSHHFATGKPSNLHDSTHPDWAPSLKLAGETGQIGKAERATDFPEKRPRKGCVMARYNRVQQRRTQASSSGSVAQEQDSPGMNNTEAYSEVVDAFETVEEDACTSEVCSKIQADHQRLLTDNITLKCQLATEKLSMDTLRHDEKKVRFYTGLPSFATLMVLYNFIEGSLTDSIKTSLTKFQKLVLVLMRLRHNFPEQDLAYRFGISQSTVSKTFVCVIHVLYVKLKKFIFWPRRDELLKSMPITFQQHFGSRVTVIIDCFEIFIERPSSLTARSLTWSSYKHHNTIKYLIGITPQGSISFLSKAWGGRTTDKHVTENSGLLELLNPGDFILADRGFNIQESVGLKCAKVVTPSYTRGKLQLSALEVEATRKIAHVRIHVERVIGLVRNKYGILSEKIPISYLVTSGSEIAVIDKITTVCCCLTNMCSSVVPFD</sequence>
<dbReference type="Pfam" id="PF13359">
    <property type="entry name" value="DDE_Tnp_4"/>
    <property type="match status" value="1"/>
</dbReference>
<feature type="domain" description="DDE Tnp4" evidence="8">
    <location>
        <begin position="320"/>
        <end position="487"/>
    </location>
</feature>
<evidence type="ECO:0000259" key="9">
    <source>
        <dbReference type="Pfam" id="PF13613"/>
    </source>
</evidence>
<dbReference type="AlphaFoldDB" id="A0A8C2IS32"/>
<evidence type="ECO:0000313" key="10">
    <source>
        <dbReference type="Ensembl" id="ENSCCRP00020083173.1"/>
    </source>
</evidence>
<feature type="compositionally biased region" description="Basic and acidic residues" evidence="6">
    <location>
        <begin position="99"/>
        <end position="109"/>
    </location>
</feature>
<evidence type="ECO:0000256" key="3">
    <source>
        <dbReference type="ARBA" id="ARBA00022771"/>
    </source>
</evidence>
<comment type="cofactor">
    <cofactor evidence="1">
        <name>a divalent metal cation</name>
        <dbReference type="ChEBI" id="CHEBI:60240"/>
    </cofactor>
</comment>
<name>A0A8C2IS32_CYPCA</name>
<dbReference type="InterPro" id="IPR006612">
    <property type="entry name" value="THAP_Znf"/>
</dbReference>
<evidence type="ECO:0000259" key="7">
    <source>
        <dbReference type="Pfam" id="PF05485"/>
    </source>
</evidence>
<evidence type="ECO:0008006" key="12">
    <source>
        <dbReference type="Google" id="ProtNLM"/>
    </source>
</evidence>
<dbReference type="SUPFAM" id="SSF57716">
    <property type="entry name" value="Glucocorticoid receptor-like (DNA-binding domain)"/>
    <property type="match status" value="1"/>
</dbReference>